<reference evidence="3" key="1">
    <citation type="journal article" date="2015" name="J. Nat. Prod.">
        <title>Combining Mass Spectrometric Metabolic Profiling with Genomic Analysis: A Powerful Approach for Discovering Natural Products from Cyanobacteria.</title>
        <authorList>
            <person name="Kleigrewe K."/>
            <person name="Almaliti J."/>
            <person name="Tian I.Y."/>
            <person name="Kinnel R.B."/>
            <person name="Korobeynikov A."/>
            <person name="Monroe E.A."/>
            <person name="Duggan B.M."/>
            <person name="Di Marzo V."/>
            <person name="Sherman D.H."/>
            <person name="Dorrestein P.C."/>
            <person name="Gerwick L."/>
            <person name="Gerwick W.H."/>
        </authorList>
    </citation>
    <scope>NUCLEOTIDE SEQUENCE</scope>
    <source>
        <strain evidence="3">PNG 5-198</strain>
    </source>
</reference>
<organism evidence="3">
    <name type="scientific">Moorena bouillonii PNG</name>
    <dbReference type="NCBI Taxonomy" id="568701"/>
    <lineage>
        <taxon>Bacteria</taxon>
        <taxon>Bacillati</taxon>
        <taxon>Cyanobacteriota</taxon>
        <taxon>Cyanophyceae</taxon>
        <taxon>Coleofasciculales</taxon>
        <taxon>Coleofasciculaceae</taxon>
        <taxon>Moorena</taxon>
    </lineage>
</organism>
<feature type="domain" description="Peptidoglycan binding-like" evidence="2">
    <location>
        <begin position="60"/>
        <end position="115"/>
    </location>
</feature>
<proteinExistence type="predicted"/>
<keyword evidence="5" id="KW-1185">Reference proteome</keyword>
<evidence type="ECO:0000256" key="1">
    <source>
        <dbReference type="SAM" id="MobiDB-lite"/>
    </source>
</evidence>
<evidence type="ECO:0000259" key="2">
    <source>
        <dbReference type="Pfam" id="PF01471"/>
    </source>
</evidence>
<feature type="compositionally biased region" description="Low complexity" evidence="1">
    <location>
        <begin position="124"/>
        <end position="135"/>
    </location>
</feature>
<accession>A0A0H4TJY9</accession>
<feature type="region of interest" description="Disordered" evidence="1">
    <location>
        <begin position="120"/>
        <end position="193"/>
    </location>
</feature>
<reference evidence="4 5" key="2">
    <citation type="submission" date="2016-10" db="EMBL/GenBank/DDBJ databases">
        <title>Comparative genomics uncovers the prolific and rare metabolic potential of the cyanobacterial genus Moorea.</title>
        <authorList>
            <person name="Leao T."/>
            <person name="Castelao G."/>
            <person name="Korobeynikov A."/>
            <person name="Monroe E.A."/>
            <person name="Podell S."/>
            <person name="Glukhov E."/>
            <person name="Allen E."/>
            <person name="Gerwick W.H."/>
            <person name="Gerwick L."/>
        </authorList>
    </citation>
    <scope>NUCLEOTIDE SEQUENCE [LARGE SCALE GENOMIC DNA]</scope>
    <source>
        <strain evidence="4 5">PNG5-198</strain>
    </source>
</reference>
<dbReference type="EMBL" id="MKZS01000001">
    <property type="protein sequence ID" value="OLT62067.1"/>
    <property type="molecule type" value="Genomic_DNA"/>
</dbReference>
<gene>
    <name evidence="4" type="ORF">BJP37_26600</name>
</gene>
<dbReference type="InterPro" id="IPR036366">
    <property type="entry name" value="PGBDSf"/>
</dbReference>
<evidence type="ECO:0000313" key="4">
    <source>
        <dbReference type="EMBL" id="OLT62067.1"/>
    </source>
</evidence>
<feature type="domain" description="Peptidoglycan binding-like" evidence="2">
    <location>
        <begin position="211"/>
        <end position="267"/>
    </location>
</feature>
<dbReference type="Proteomes" id="UP000186657">
    <property type="component" value="Unassembled WGS sequence"/>
</dbReference>
<feature type="compositionally biased region" description="Low complexity" evidence="1">
    <location>
        <begin position="176"/>
        <end position="188"/>
    </location>
</feature>
<sequence>MDSIDTTNSIIGITIFGSVALSLGNLPSVALEANGVVPKLAQAITQVKINRPTLDIGSEGERVSELQAVLKLLGYYTGEVNGFYGDNTAIAVSKLQQQAGLTPHGIMGAAEWNFLFPSIPPNPTSSTSTSNPLPSASRTPPTTSDGISASSFPRPSITEAITQTTTTRPNPSSPATSTGFGNRTTTTGNAVTVERTKPRAITLPILRQGMRGPAVQQLQRRLKSLGFLKATVDGVFGEVTKAAVQAAQRKFKLEPDGIVGPATWNALLR</sequence>
<dbReference type="AlphaFoldDB" id="A0A0H4TJY9"/>
<dbReference type="InterPro" id="IPR036365">
    <property type="entry name" value="PGBD-like_sf"/>
</dbReference>
<name>A0A0H4TJY9_9CYAN</name>
<evidence type="ECO:0000313" key="3">
    <source>
        <dbReference type="EMBL" id="AKQ09604.1"/>
    </source>
</evidence>
<evidence type="ECO:0000313" key="5">
    <source>
        <dbReference type="Proteomes" id="UP000186657"/>
    </source>
</evidence>
<dbReference type="InterPro" id="IPR002477">
    <property type="entry name" value="Peptidoglycan-bd-like"/>
</dbReference>
<dbReference type="Gene3D" id="1.10.101.10">
    <property type="entry name" value="PGBD-like superfamily/PGBD"/>
    <property type="match status" value="2"/>
</dbReference>
<protein>
    <recommendedName>
        <fullName evidence="2">Peptidoglycan binding-like domain-containing protein</fullName>
    </recommendedName>
</protein>
<dbReference type="Pfam" id="PF01471">
    <property type="entry name" value="PG_binding_1"/>
    <property type="match status" value="2"/>
</dbReference>
<dbReference type="EMBL" id="KP715425">
    <property type="protein sequence ID" value="AKQ09604.1"/>
    <property type="molecule type" value="Genomic_DNA"/>
</dbReference>
<feature type="compositionally biased region" description="Polar residues" evidence="1">
    <location>
        <begin position="136"/>
        <end position="153"/>
    </location>
</feature>
<dbReference type="RefSeq" id="WP_075903726.1">
    <property type="nucleotide sequence ID" value="NZ_MKZS01000001.1"/>
</dbReference>
<dbReference type="SUPFAM" id="SSF47090">
    <property type="entry name" value="PGBD-like"/>
    <property type="match status" value="2"/>
</dbReference>